<protein>
    <submittedName>
        <fullName evidence="2">Uncharacterized protein</fullName>
    </submittedName>
</protein>
<dbReference type="AlphaFoldDB" id="A0A6N6MMA5"/>
<feature type="transmembrane region" description="Helical" evidence="1">
    <location>
        <begin position="28"/>
        <end position="52"/>
    </location>
</feature>
<evidence type="ECO:0000256" key="1">
    <source>
        <dbReference type="SAM" id="Phobius"/>
    </source>
</evidence>
<name>A0A6N6MMA5_9HYPH</name>
<keyword evidence="1" id="KW-0472">Membrane</keyword>
<evidence type="ECO:0000313" key="3">
    <source>
        <dbReference type="Proteomes" id="UP000441523"/>
    </source>
</evidence>
<proteinExistence type="predicted"/>
<reference evidence="2 3" key="1">
    <citation type="submission" date="2019-09" db="EMBL/GenBank/DDBJ databases">
        <title>YIM 132548 draft genome.</title>
        <authorList>
            <person name="Jiang L."/>
        </authorList>
    </citation>
    <scope>NUCLEOTIDE SEQUENCE [LARGE SCALE GENOMIC DNA]</scope>
    <source>
        <strain evidence="2 3">YIM 132548</strain>
    </source>
</reference>
<evidence type="ECO:0000313" key="2">
    <source>
        <dbReference type="EMBL" id="KAB1072452.1"/>
    </source>
</evidence>
<gene>
    <name evidence="2" type="ORF">F6X51_15790</name>
</gene>
<keyword evidence="1" id="KW-0812">Transmembrane</keyword>
<dbReference type="EMBL" id="VZZJ01000013">
    <property type="protein sequence ID" value="KAB1072452.1"/>
    <property type="molecule type" value="Genomic_DNA"/>
</dbReference>
<dbReference type="RefSeq" id="WP_150964644.1">
    <property type="nucleotide sequence ID" value="NZ_VZZJ01000013.1"/>
</dbReference>
<dbReference type="Proteomes" id="UP000441523">
    <property type="component" value="Unassembled WGS sequence"/>
</dbReference>
<sequence length="80" mass="8275">MFLPRSRAGASARPAAAGAVRPRRDRSIAVIVFMMALVFVPVLGMHVAAAAFGAENPGIAVTALADRVATLLSFNLRSPG</sequence>
<keyword evidence="1" id="KW-1133">Transmembrane helix</keyword>
<comment type="caution">
    <text evidence="2">The sequence shown here is derived from an EMBL/GenBank/DDBJ whole genome shotgun (WGS) entry which is preliminary data.</text>
</comment>
<organism evidence="2 3">
    <name type="scientific">Methylobacterium planeticum</name>
    <dbReference type="NCBI Taxonomy" id="2615211"/>
    <lineage>
        <taxon>Bacteria</taxon>
        <taxon>Pseudomonadati</taxon>
        <taxon>Pseudomonadota</taxon>
        <taxon>Alphaproteobacteria</taxon>
        <taxon>Hyphomicrobiales</taxon>
        <taxon>Methylobacteriaceae</taxon>
        <taxon>Methylobacterium</taxon>
    </lineage>
</organism>
<keyword evidence="3" id="KW-1185">Reference proteome</keyword>
<accession>A0A6N6MMA5</accession>